<organism evidence="1 2">
    <name type="scientific">Brassica napus</name>
    <name type="common">Rape</name>
    <dbReference type="NCBI Taxonomy" id="3708"/>
    <lineage>
        <taxon>Eukaryota</taxon>
        <taxon>Viridiplantae</taxon>
        <taxon>Streptophyta</taxon>
        <taxon>Embryophyta</taxon>
        <taxon>Tracheophyta</taxon>
        <taxon>Spermatophyta</taxon>
        <taxon>Magnoliopsida</taxon>
        <taxon>eudicotyledons</taxon>
        <taxon>Gunneridae</taxon>
        <taxon>Pentapetalae</taxon>
        <taxon>rosids</taxon>
        <taxon>malvids</taxon>
        <taxon>Brassicales</taxon>
        <taxon>Brassicaceae</taxon>
        <taxon>Brassiceae</taxon>
        <taxon>Brassica</taxon>
    </lineage>
</organism>
<accession>A0ABQ8EI90</accession>
<sequence>MSQSSSLKSDAASAFTILPEFAAAKAATMELNQSFKTKLVSFRSFIRKTTTSKDEVRASIRCIGRCIDNMEISLNDYEVIVEDKVDRPEVSSSEDLSHDQLRSNATLLLKYFKNRTLEYFFAAFFPPDITHVDDAMAQFGLIRSHLENCESLIYKVMMEAYDCIASSEDEDSGLTLLMMCHQTDASSLPCYDCLNTSEEEGMKMKMRITKRKRKMSKHEEERVNIRSCLLC</sequence>
<name>A0ABQ8EI90_BRANA</name>
<proteinExistence type="predicted"/>
<reference evidence="1 2" key="1">
    <citation type="submission" date="2021-05" db="EMBL/GenBank/DDBJ databases">
        <title>Genome Assembly of Synthetic Allotetraploid Brassica napus Reveals Homoeologous Exchanges between Subgenomes.</title>
        <authorList>
            <person name="Davis J.T."/>
        </authorList>
    </citation>
    <scope>NUCLEOTIDE SEQUENCE [LARGE SCALE GENOMIC DNA]</scope>
    <source>
        <strain evidence="2">cv. Da-Ae</strain>
        <tissue evidence="1">Seedling</tissue>
    </source>
</reference>
<dbReference type="Proteomes" id="UP000824890">
    <property type="component" value="Unassembled WGS sequence"/>
</dbReference>
<evidence type="ECO:0000313" key="1">
    <source>
        <dbReference type="EMBL" id="KAH0941397.1"/>
    </source>
</evidence>
<comment type="caution">
    <text evidence="1">The sequence shown here is derived from an EMBL/GenBank/DDBJ whole genome shotgun (WGS) entry which is preliminary data.</text>
</comment>
<evidence type="ECO:0000313" key="2">
    <source>
        <dbReference type="Proteomes" id="UP000824890"/>
    </source>
</evidence>
<protein>
    <submittedName>
        <fullName evidence="1">Uncharacterized protein</fullName>
    </submittedName>
</protein>
<keyword evidence="2" id="KW-1185">Reference proteome</keyword>
<dbReference type="EMBL" id="JAGKQM010000001">
    <property type="protein sequence ID" value="KAH0941397.1"/>
    <property type="molecule type" value="Genomic_DNA"/>
</dbReference>
<gene>
    <name evidence="1" type="ORF">HID58_001034</name>
</gene>